<dbReference type="InterPro" id="IPR000073">
    <property type="entry name" value="AB_hydrolase_1"/>
</dbReference>
<dbReference type="GO" id="GO:0047570">
    <property type="term" value="F:3-oxoadipate enol-lactonase activity"/>
    <property type="evidence" value="ECO:0007669"/>
    <property type="project" value="InterPro"/>
</dbReference>
<sequence>MTLHYQLDGPEGAPVVVLSNSLGTTLSLWEPQLAALTARFRVLRYDTHGHGQTAKKGRVTLSQLAGDLLTLLDSLNIKKAHFCGISMGGLTGLWLARFAPHRLLSVTIANSAAKIGEPAGWLDRARSVREEGMTTVAAGAAQRWFSEAFRHRSPQLIEPLIDQLARSDAEGYAACCEALAEADLRHEIKAITLPLLVIAGEQDPVTTVADGEFLQQQVAGSQLTIVPASHLSNVEAPQAFNDALIAFLLSQEARYAG</sequence>
<dbReference type="InterPro" id="IPR050471">
    <property type="entry name" value="AB_hydrolase"/>
</dbReference>
<comment type="caution">
    <text evidence="2">The sequence shown here is derived from an EMBL/GenBank/DDBJ whole genome shotgun (WGS) entry which is preliminary data.</text>
</comment>
<organism evidence="2 3">
    <name type="scientific">Franconibacter pulveris</name>
    <dbReference type="NCBI Taxonomy" id="435910"/>
    <lineage>
        <taxon>Bacteria</taxon>
        <taxon>Pseudomonadati</taxon>
        <taxon>Pseudomonadota</taxon>
        <taxon>Gammaproteobacteria</taxon>
        <taxon>Enterobacterales</taxon>
        <taxon>Enterobacteriaceae</taxon>
        <taxon>Franconibacter</taxon>
    </lineage>
</organism>
<dbReference type="InterPro" id="IPR029058">
    <property type="entry name" value="AB_hydrolase_fold"/>
</dbReference>
<dbReference type="AlphaFoldDB" id="A0A0J8VSN9"/>
<dbReference type="Gene3D" id="3.40.50.1820">
    <property type="entry name" value="alpha/beta hydrolase"/>
    <property type="match status" value="1"/>
</dbReference>
<dbReference type="RefSeq" id="WP_048887387.1">
    <property type="nucleotide sequence ID" value="NZ_LFEJ01000004.1"/>
</dbReference>
<evidence type="ECO:0000313" key="2">
    <source>
        <dbReference type="EMBL" id="KMV36007.1"/>
    </source>
</evidence>
<proteinExistence type="predicted"/>
<dbReference type="InterPro" id="IPR026968">
    <property type="entry name" value="PcaD/CatD"/>
</dbReference>
<dbReference type="OrthoDB" id="9793083at2"/>
<dbReference type="PATRIC" id="fig|1656095.3.peg.2894"/>
<dbReference type="EMBL" id="LFEJ01000004">
    <property type="protein sequence ID" value="KMV36007.1"/>
    <property type="molecule type" value="Genomic_DNA"/>
</dbReference>
<dbReference type="Pfam" id="PF00561">
    <property type="entry name" value="Abhydrolase_1"/>
    <property type="match status" value="1"/>
</dbReference>
<dbReference type="GO" id="GO:0042952">
    <property type="term" value="P:beta-ketoadipate pathway"/>
    <property type="evidence" value="ECO:0007669"/>
    <property type="project" value="InterPro"/>
</dbReference>
<dbReference type="SUPFAM" id="SSF53474">
    <property type="entry name" value="alpha/beta-Hydrolases"/>
    <property type="match status" value="1"/>
</dbReference>
<dbReference type="PANTHER" id="PTHR43433">
    <property type="entry name" value="HYDROLASE, ALPHA/BETA FOLD FAMILY PROTEIN"/>
    <property type="match status" value="1"/>
</dbReference>
<name>A0A0J8VSN9_9ENTR</name>
<dbReference type="PANTHER" id="PTHR43433:SF5">
    <property type="entry name" value="AB HYDROLASE-1 DOMAIN-CONTAINING PROTEIN"/>
    <property type="match status" value="1"/>
</dbReference>
<dbReference type="NCBIfam" id="TIGR02427">
    <property type="entry name" value="protocat_pcaD"/>
    <property type="match status" value="1"/>
</dbReference>
<gene>
    <name evidence="2" type="ORF">ACH50_03990</name>
</gene>
<reference evidence="2 3" key="1">
    <citation type="submission" date="2015-06" db="EMBL/GenBank/DDBJ databases">
        <title>Genome sequencing of Cronobacter sp. strain DJ34 isolated from petroleum contaminated sludge of Duliajan Oil Fields, Assam, India.</title>
        <authorList>
            <person name="Pal S."/>
            <person name="Banerjee T.D."/>
            <person name="Roy A."/>
            <person name="Sar P."/>
            <person name="Kazy S.K."/>
        </authorList>
    </citation>
    <scope>NUCLEOTIDE SEQUENCE [LARGE SCALE GENOMIC DNA]</scope>
    <source>
        <strain evidence="2 3">DJ34</strain>
    </source>
</reference>
<evidence type="ECO:0000259" key="1">
    <source>
        <dbReference type="Pfam" id="PF00561"/>
    </source>
</evidence>
<protein>
    <submittedName>
        <fullName evidence="2">3-oxoadipate enol-lactonase</fullName>
    </submittedName>
</protein>
<accession>A0A0J8VSN9</accession>
<dbReference type="STRING" id="1121863.GCA_000621185_04148"/>
<feature type="domain" description="AB hydrolase-1" evidence="1">
    <location>
        <begin position="14"/>
        <end position="237"/>
    </location>
</feature>
<evidence type="ECO:0000313" key="3">
    <source>
        <dbReference type="Proteomes" id="UP000037315"/>
    </source>
</evidence>
<keyword evidence="3" id="KW-1185">Reference proteome</keyword>
<dbReference type="Proteomes" id="UP000037315">
    <property type="component" value="Unassembled WGS sequence"/>
</dbReference>